<dbReference type="Proteomes" id="UP000562352">
    <property type="component" value="Unassembled WGS sequence"/>
</dbReference>
<comment type="caution">
    <text evidence="5">The sequence shown here is derived from an EMBL/GenBank/DDBJ whole genome shotgun (WGS) entry which is preliminary data.</text>
</comment>
<evidence type="ECO:0000313" key="6">
    <source>
        <dbReference type="Proteomes" id="UP000562352"/>
    </source>
</evidence>
<feature type="domain" description="Glycosyltransferase subfamily 4-like N-terminal" evidence="4">
    <location>
        <begin position="22"/>
        <end position="197"/>
    </location>
</feature>
<protein>
    <submittedName>
        <fullName evidence="5">Glycosyltransferase involved in cell wall biosynthesis</fullName>
    </submittedName>
</protein>
<accession>A0A841DC31</accession>
<feature type="domain" description="Glycosyl transferase family 1" evidence="3">
    <location>
        <begin position="208"/>
        <end position="362"/>
    </location>
</feature>
<dbReference type="PANTHER" id="PTHR12526">
    <property type="entry name" value="GLYCOSYLTRANSFERASE"/>
    <property type="match status" value="1"/>
</dbReference>
<evidence type="ECO:0000259" key="3">
    <source>
        <dbReference type="Pfam" id="PF00534"/>
    </source>
</evidence>
<dbReference type="Pfam" id="PF00534">
    <property type="entry name" value="Glycos_transf_1"/>
    <property type="match status" value="1"/>
</dbReference>
<evidence type="ECO:0000256" key="1">
    <source>
        <dbReference type="ARBA" id="ARBA00022676"/>
    </source>
</evidence>
<evidence type="ECO:0000313" key="5">
    <source>
        <dbReference type="EMBL" id="MBB5966363.1"/>
    </source>
</evidence>
<dbReference type="GO" id="GO:0016757">
    <property type="term" value="F:glycosyltransferase activity"/>
    <property type="evidence" value="ECO:0007669"/>
    <property type="project" value="UniProtKB-KW"/>
</dbReference>
<dbReference type="Pfam" id="PF13439">
    <property type="entry name" value="Glyco_transf_4"/>
    <property type="match status" value="1"/>
</dbReference>
<dbReference type="Gene3D" id="3.40.50.2000">
    <property type="entry name" value="Glycogen Phosphorylase B"/>
    <property type="match status" value="2"/>
</dbReference>
<organism evidence="5 6">
    <name type="scientific">Planomonospora venezuelensis</name>
    <dbReference type="NCBI Taxonomy" id="1999"/>
    <lineage>
        <taxon>Bacteria</taxon>
        <taxon>Bacillati</taxon>
        <taxon>Actinomycetota</taxon>
        <taxon>Actinomycetes</taxon>
        <taxon>Streptosporangiales</taxon>
        <taxon>Streptosporangiaceae</taxon>
        <taxon>Planomonospora</taxon>
    </lineage>
</organism>
<dbReference type="AlphaFoldDB" id="A0A841DC31"/>
<sequence>MRIALISEHANPLAAIGGVDAGGQNVHVAALAAALADRGHEVVVYTRRDRQDVPGTVPLHPGVTVEHVPAGPPVPVPKDMLLPYMPAFAGHLRRCWARWRPDVAHAHFWMSGLAALEAARGLGTPVLQTFHALGTVKRRWQGTADTSPPERIALEAEIGQRARGVVATCGDEVNELLAMGVPGERVAVVPCGVDLTRFRPGGPVAPRGRRPRILSIGRMVPRKGVGTVVEALRHLPDAELVIAGGAPDDEEARRLARLAAAHGIADRVHLVGSVGRADVPALLRSAAAVVSVPWYEPFGIVPLEAMACGVPVVASAVGGHLDTVAGCGTLVPPRRPRALARALRDLLDHPEQRAAIGRAGERRARSRYGWPRIAERTEAVYLDVIAGQRNPDQNRIAATAGG</sequence>
<dbReference type="PANTHER" id="PTHR12526:SF635">
    <property type="entry name" value="GLYCOSYL TRANSFERASE GROUP 1"/>
    <property type="match status" value="1"/>
</dbReference>
<keyword evidence="6" id="KW-1185">Reference proteome</keyword>
<evidence type="ECO:0000256" key="2">
    <source>
        <dbReference type="ARBA" id="ARBA00022679"/>
    </source>
</evidence>
<dbReference type="RefSeq" id="WP_184946426.1">
    <property type="nucleotide sequence ID" value="NZ_BAAAWZ010000001.1"/>
</dbReference>
<reference evidence="5 6" key="1">
    <citation type="submission" date="2020-08" db="EMBL/GenBank/DDBJ databases">
        <title>Genomic Encyclopedia of Type Strains, Phase III (KMG-III): the genomes of soil and plant-associated and newly described type strains.</title>
        <authorList>
            <person name="Whitman W."/>
        </authorList>
    </citation>
    <scope>NUCLEOTIDE SEQUENCE [LARGE SCALE GENOMIC DNA]</scope>
    <source>
        <strain evidence="5 6">CECT 3303</strain>
    </source>
</reference>
<gene>
    <name evidence="5" type="ORF">FHS22_005654</name>
</gene>
<dbReference type="EMBL" id="JACHJJ010000023">
    <property type="protein sequence ID" value="MBB5966363.1"/>
    <property type="molecule type" value="Genomic_DNA"/>
</dbReference>
<proteinExistence type="predicted"/>
<dbReference type="InterPro" id="IPR001296">
    <property type="entry name" value="Glyco_trans_1"/>
</dbReference>
<evidence type="ECO:0000259" key="4">
    <source>
        <dbReference type="Pfam" id="PF13439"/>
    </source>
</evidence>
<keyword evidence="1" id="KW-0328">Glycosyltransferase</keyword>
<dbReference type="SUPFAM" id="SSF53756">
    <property type="entry name" value="UDP-Glycosyltransferase/glycogen phosphorylase"/>
    <property type="match status" value="1"/>
</dbReference>
<name>A0A841DC31_PLAVE</name>
<keyword evidence="2 5" id="KW-0808">Transferase</keyword>
<dbReference type="InterPro" id="IPR028098">
    <property type="entry name" value="Glyco_trans_4-like_N"/>
</dbReference>